<dbReference type="EMBL" id="BKCJ010004759">
    <property type="protein sequence ID" value="GEU62928.1"/>
    <property type="molecule type" value="Genomic_DNA"/>
</dbReference>
<evidence type="ECO:0000256" key="1">
    <source>
        <dbReference type="SAM" id="MobiDB-lite"/>
    </source>
</evidence>
<feature type="compositionally biased region" description="Polar residues" evidence="1">
    <location>
        <begin position="208"/>
        <end position="218"/>
    </location>
</feature>
<protein>
    <submittedName>
        <fullName evidence="2">Phosphatidylinositol 3,4,5-trisphosphate 3-phosphatase and protein-tyrosine-phosphatase PTEN1-like</fullName>
    </submittedName>
</protein>
<feature type="compositionally biased region" description="Polar residues" evidence="1">
    <location>
        <begin position="246"/>
        <end position="257"/>
    </location>
</feature>
<dbReference type="AlphaFoldDB" id="A0A6L2LML8"/>
<reference evidence="2" key="1">
    <citation type="journal article" date="2019" name="Sci. Rep.">
        <title>Draft genome of Tanacetum cinerariifolium, the natural source of mosquito coil.</title>
        <authorList>
            <person name="Yamashiro T."/>
            <person name="Shiraishi A."/>
            <person name="Satake H."/>
            <person name="Nakayama K."/>
        </authorList>
    </citation>
    <scope>NUCLEOTIDE SEQUENCE</scope>
</reference>
<sequence>MSRLFSRVELIHEPLWVTIPSQRRYVHYLQKSISFPDGLPSEVNVPEPTTKVLQQTRIYNTRSIETIYIVVPEMHEMHKGVFVAYGFTNKMVYLKLCVRTSVREKSFTSSEVPKETYEVSLDYLNIINLLTPSIIGCGCYLHYINENYERTTLATTSVEADVSPARTPSANYVTIHLRYPYLVSYQLPLEEVNSTDRNNFSPVRLSNYEDSGNDSNGEGDTHKKNQEKGNSVSDSTVIELRGHGEANSTHHGSVSSIRLSYSKNMIKALRNEPNTQK</sequence>
<evidence type="ECO:0000313" key="2">
    <source>
        <dbReference type="EMBL" id="GEU62928.1"/>
    </source>
</evidence>
<proteinExistence type="predicted"/>
<name>A0A6L2LML8_TANCI</name>
<feature type="region of interest" description="Disordered" evidence="1">
    <location>
        <begin position="196"/>
        <end position="257"/>
    </location>
</feature>
<organism evidence="2">
    <name type="scientific">Tanacetum cinerariifolium</name>
    <name type="common">Dalmatian daisy</name>
    <name type="synonym">Chrysanthemum cinerariifolium</name>
    <dbReference type="NCBI Taxonomy" id="118510"/>
    <lineage>
        <taxon>Eukaryota</taxon>
        <taxon>Viridiplantae</taxon>
        <taxon>Streptophyta</taxon>
        <taxon>Embryophyta</taxon>
        <taxon>Tracheophyta</taxon>
        <taxon>Spermatophyta</taxon>
        <taxon>Magnoliopsida</taxon>
        <taxon>eudicotyledons</taxon>
        <taxon>Gunneridae</taxon>
        <taxon>Pentapetalae</taxon>
        <taxon>asterids</taxon>
        <taxon>campanulids</taxon>
        <taxon>Asterales</taxon>
        <taxon>Asteraceae</taxon>
        <taxon>Asteroideae</taxon>
        <taxon>Anthemideae</taxon>
        <taxon>Anthemidinae</taxon>
        <taxon>Tanacetum</taxon>
    </lineage>
</organism>
<gene>
    <name evidence="2" type="ORF">Tci_034906</name>
</gene>
<accession>A0A6L2LML8</accession>
<comment type="caution">
    <text evidence="2">The sequence shown here is derived from an EMBL/GenBank/DDBJ whole genome shotgun (WGS) entry which is preliminary data.</text>
</comment>